<dbReference type="GO" id="GO:0046404">
    <property type="term" value="F:ATP-dependent polydeoxyribonucleotide 5'-hydroxyl-kinase activity"/>
    <property type="evidence" value="ECO:0007669"/>
    <property type="project" value="TreeGrafter"/>
</dbReference>
<dbReference type="InterPro" id="IPR006549">
    <property type="entry name" value="HAD-SF_hydro_IIIA"/>
</dbReference>
<dbReference type="SUPFAM" id="SSF47802">
    <property type="entry name" value="DNA polymerase beta, N-terminal domain-like"/>
    <property type="match status" value="1"/>
</dbReference>
<accession>A0A8S1J1B3</accession>
<evidence type="ECO:0000256" key="1">
    <source>
        <dbReference type="SAM" id="MobiDB-lite"/>
    </source>
</evidence>
<organism evidence="3 4">
    <name type="scientific">Ostreobium quekettii</name>
    <dbReference type="NCBI Taxonomy" id="121088"/>
    <lineage>
        <taxon>Eukaryota</taxon>
        <taxon>Viridiplantae</taxon>
        <taxon>Chlorophyta</taxon>
        <taxon>core chlorophytes</taxon>
        <taxon>Ulvophyceae</taxon>
        <taxon>TCBD clade</taxon>
        <taxon>Bryopsidales</taxon>
        <taxon>Ostreobineae</taxon>
        <taxon>Ostreobiaceae</taxon>
        <taxon>Ostreobium</taxon>
    </lineage>
</organism>
<dbReference type="Gene3D" id="1.10.150.110">
    <property type="entry name" value="DNA polymerase beta, N-terminal domain-like"/>
    <property type="match status" value="1"/>
</dbReference>
<evidence type="ECO:0000313" key="4">
    <source>
        <dbReference type="Proteomes" id="UP000708148"/>
    </source>
</evidence>
<name>A0A8S1J1B3_9CHLO</name>
<dbReference type="NCBIfam" id="TIGR01662">
    <property type="entry name" value="HAD-SF-IIIA"/>
    <property type="match status" value="1"/>
</dbReference>
<dbReference type="OrthoDB" id="19045at2759"/>
<dbReference type="InterPro" id="IPR006551">
    <property type="entry name" value="Polynucleotide_phosphatase"/>
</dbReference>
<dbReference type="GO" id="GO:0003690">
    <property type="term" value="F:double-stranded DNA binding"/>
    <property type="evidence" value="ECO:0007669"/>
    <property type="project" value="TreeGrafter"/>
</dbReference>
<comment type="caution">
    <text evidence="3">The sequence shown here is derived from an EMBL/GenBank/DDBJ whole genome shotgun (WGS) entry which is preliminary data.</text>
</comment>
<dbReference type="GO" id="GO:0006281">
    <property type="term" value="P:DNA repair"/>
    <property type="evidence" value="ECO:0007669"/>
    <property type="project" value="TreeGrafter"/>
</dbReference>
<dbReference type="EMBL" id="CAJHUC010001477">
    <property type="protein sequence ID" value="CAD7701265.1"/>
    <property type="molecule type" value="Genomic_DNA"/>
</dbReference>
<proteinExistence type="predicted"/>
<dbReference type="PANTHER" id="PTHR12083:SF9">
    <property type="entry name" value="BIFUNCTIONAL POLYNUCLEOTIDE PHOSPHATASE_KINASE"/>
    <property type="match status" value="1"/>
</dbReference>
<dbReference type="InterPro" id="IPR013954">
    <property type="entry name" value="PNK3P"/>
</dbReference>
<feature type="compositionally biased region" description="Basic and acidic residues" evidence="1">
    <location>
        <begin position="311"/>
        <end position="328"/>
    </location>
</feature>
<feature type="region of interest" description="Disordered" evidence="1">
    <location>
        <begin position="1"/>
        <end position="37"/>
    </location>
</feature>
<sequence>MPPKRKSEAVESGKSGSPAKTHKKPKQAKLAEPYTGEDGWTIHPPSLIYKVGGMAPNSKLACFDLDGTLVNTKSKSQFARDENDWKFFNKKVPQVLKQYEAQGYKLVIFSNQAGIRSKLDGKNAEKTKGRIDNMLKTVQVDMQVFLATEKDGLRKPECGMWSFMLENCNGGMQADKTVSFFVGDAAGRTFDFDDTDKGFAANIGIPFKIPEDVFGEGESKKQVNLAQMEAPADNLNEELTNIFKELADLNADDRFKKSAYQKVATALSLFGSKITMANLKDVKQLPGVGKASLTKIEEFLTTGKVETLERLRGGPDDKLGKKSAEAKDNSMAMKFM</sequence>
<feature type="domain" description="Crossover junction endonuclease MUS81-like HHH" evidence="2">
    <location>
        <begin position="235"/>
        <end position="304"/>
    </location>
</feature>
<feature type="compositionally biased region" description="Basic and acidic residues" evidence="1">
    <location>
        <begin position="1"/>
        <end position="11"/>
    </location>
</feature>
<dbReference type="SUPFAM" id="SSF56784">
    <property type="entry name" value="HAD-like"/>
    <property type="match status" value="1"/>
</dbReference>
<dbReference type="Proteomes" id="UP000708148">
    <property type="component" value="Unassembled WGS sequence"/>
</dbReference>
<reference evidence="3" key="1">
    <citation type="submission" date="2020-12" db="EMBL/GenBank/DDBJ databases">
        <authorList>
            <person name="Iha C."/>
        </authorList>
    </citation>
    <scope>NUCLEOTIDE SEQUENCE</scope>
</reference>
<dbReference type="InterPro" id="IPR023214">
    <property type="entry name" value="HAD_sf"/>
</dbReference>
<dbReference type="Pfam" id="PF08645">
    <property type="entry name" value="PNK3P"/>
    <property type="match status" value="1"/>
</dbReference>
<gene>
    <name evidence="3" type="ORF">OSTQU699_LOCUS6624</name>
</gene>
<evidence type="ECO:0000259" key="2">
    <source>
        <dbReference type="Pfam" id="PF14716"/>
    </source>
</evidence>
<dbReference type="NCBIfam" id="TIGR01664">
    <property type="entry name" value="DNA-3'-Pase"/>
    <property type="match status" value="1"/>
</dbReference>
<dbReference type="Gene3D" id="3.40.50.1000">
    <property type="entry name" value="HAD superfamily/HAD-like"/>
    <property type="match status" value="1"/>
</dbReference>
<dbReference type="InterPro" id="IPR027421">
    <property type="entry name" value="DNA_pol_lamdba_lyase_dom_sf"/>
</dbReference>
<dbReference type="GO" id="GO:0046403">
    <property type="term" value="F:polynucleotide 3'-phosphatase activity"/>
    <property type="evidence" value="ECO:0007669"/>
    <property type="project" value="TreeGrafter"/>
</dbReference>
<feature type="region of interest" description="Disordered" evidence="1">
    <location>
        <begin position="311"/>
        <end position="336"/>
    </location>
</feature>
<protein>
    <recommendedName>
        <fullName evidence="2">Crossover junction endonuclease MUS81-like HHH domain-containing protein</fullName>
    </recommendedName>
</protein>
<dbReference type="PANTHER" id="PTHR12083">
    <property type="entry name" value="BIFUNCTIONAL POLYNUCLEOTIDE PHOSPHATASE/KINASE"/>
    <property type="match status" value="1"/>
</dbReference>
<dbReference type="InterPro" id="IPR036412">
    <property type="entry name" value="HAD-like_sf"/>
</dbReference>
<evidence type="ECO:0000313" key="3">
    <source>
        <dbReference type="EMBL" id="CAD7701265.1"/>
    </source>
</evidence>
<dbReference type="InterPro" id="IPR010996">
    <property type="entry name" value="HHH_MUS81"/>
</dbReference>
<dbReference type="Pfam" id="PF14716">
    <property type="entry name" value="HHH_8"/>
    <property type="match status" value="1"/>
</dbReference>
<keyword evidence="4" id="KW-1185">Reference proteome</keyword>
<dbReference type="AlphaFoldDB" id="A0A8S1J1B3"/>